<feature type="transmembrane region" description="Helical" evidence="1">
    <location>
        <begin position="59"/>
        <end position="88"/>
    </location>
</feature>
<evidence type="ECO:0000313" key="2">
    <source>
        <dbReference type="EMBL" id="UTY28554.1"/>
    </source>
</evidence>
<dbReference type="EMBL" id="CP038802">
    <property type="protein sequence ID" value="UTY28554.1"/>
    <property type="molecule type" value="Genomic_DNA"/>
</dbReference>
<gene>
    <name evidence="3" type="ORF">E4N74_04880</name>
    <name evidence="2" type="ORF">E4N76_05790</name>
</gene>
<keyword evidence="1" id="KW-1133">Transmembrane helix</keyword>
<evidence type="ECO:0000256" key="1">
    <source>
        <dbReference type="SAM" id="Phobius"/>
    </source>
</evidence>
<dbReference type="Proteomes" id="UP001058682">
    <property type="component" value="Chromosome"/>
</dbReference>
<dbReference type="KEGG" id="tpk:JO40_10955"/>
<dbReference type="RefSeq" id="WP_044979283.1">
    <property type="nucleotide sequence ID" value="NZ_CP009228.1"/>
</dbReference>
<reference evidence="3" key="1">
    <citation type="submission" date="2019-04" db="EMBL/GenBank/DDBJ databases">
        <title>Whole genome sequencing of oral phylogroup 2 treponemes.</title>
        <authorList>
            <person name="Chan Y."/>
            <person name="Zeng H.H."/>
            <person name="Yu X.L."/>
            <person name="Leung W.K."/>
            <person name="Watt R.M."/>
        </authorList>
    </citation>
    <scope>NUCLEOTIDE SEQUENCE</scope>
    <source>
        <strain evidence="3">OMZ 835</strain>
        <strain evidence="2">OMZ 847</strain>
    </source>
</reference>
<keyword evidence="5" id="KW-1185">Reference proteome</keyword>
<dbReference type="AlphaFoldDB" id="A0AAE9MRY3"/>
<sequence>MRKKLDDIIFEFHDKINSIVVLAYLIFFALFLYEKNLMRFFIGCIIKMLKIDIPLKSKATFAVCCFAVLLLIVIEILVAIIALCRYFIKNRGKNAI</sequence>
<accession>A0AAE9MRY3</accession>
<evidence type="ECO:0000313" key="5">
    <source>
        <dbReference type="Proteomes" id="UP001059401"/>
    </source>
</evidence>
<dbReference type="EMBL" id="CP038804">
    <property type="protein sequence ID" value="UTY33419.1"/>
    <property type="molecule type" value="Genomic_DNA"/>
</dbReference>
<evidence type="ECO:0000313" key="4">
    <source>
        <dbReference type="Proteomes" id="UP001058682"/>
    </source>
</evidence>
<proteinExistence type="predicted"/>
<evidence type="ECO:0000313" key="3">
    <source>
        <dbReference type="EMBL" id="UTY33419.1"/>
    </source>
</evidence>
<name>A0AAE9MRY3_9SPIR</name>
<organism evidence="3 4">
    <name type="scientific">Treponema putidum</name>
    <dbReference type="NCBI Taxonomy" id="221027"/>
    <lineage>
        <taxon>Bacteria</taxon>
        <taxon>Pseudomonadati</taxon>
        <taxon>Spirochaetota</taxon>
        <taxon>Spirochaetia</taxon>
        <taxon>Spirochaetales</taxon>
        <taxon>Treponemataceae</taxon>
        <taxon>Treponema</taxon>
    </lineage>
</organism>
<keyword evidence="1" id="KW-0472">Membrane</keyword>
<keyword evidence="1" id="KW-0812">Transmembrane</keyword>
<feature type="transmembrane region" description="Helical" evidence="1">
    <location>
        <begin position="12"/>
        <end position="33"/>
    </location>
</feature>
<dbReference type="Proteomes" id="UP001059401">
    <property type="component" value="Chromosome"/>
</dbReference>
<protein>
    <submittedName>
        <fullName evidence="3">Uncharacterized protein</fullName>
    </submittedName>
</protein>